<dbReference type="Gene3D" id="3.20.20.30">
    <property type="entry name" value="Luciferase-like domain"/>
    <property type="match status" value="1"/>
</dbReference>
<dbReference type="EC" id="1.14.13.131" evidence="8"/>
<dbReference type="RefSeq" id="WP_142584110.1">
    <property type="nucleotide sequence ID" value="NZ_CABFPH010000051.1"/>
</dbReference>
<feature type="domain" description="Luciferase-like" evidence="7">
    <location>
        <begin position="26"/>
        <end position="389"/>
    </location>
</feature>
<evidence type="ECO:0000256" key="4">
    <source>
        <dbReference type="ARBA" id="ARBA00023033"/>
    </source>
</evidence>
<dbReference type="NCBIfam" id="TIGR03860">
    <property type="entry name" value="FMN_nitrolo"/>
    <property type="match status" value="1"/>
</dbReference>
<dbReference type="SUPFAM" id="SSF51679">
    <property type="entry name" value="Bacterial luciferase-like"/>
    <property type="match status" value="1"/>
</dbReference>
<evidence type="ECO:0000256" key="3">
    <source>
        <dbReference type="ARBA" id="ARBA00023002"/>
    </source>
</evidence>
<dbReference type="PIRSF" id="PIRSF000337">
    <property type="entry name" value="NTA_MOA"/>
    <property type="match status" value="1"/>
</dbReference>
<keyword evidence="9" id="KW-1185">Reference proteome</keyword>
<dbReference type="EMBL" id="CABFPH010000051">
    <property type="protein sequence ID" value="VUD72825.1"/>
    <property type="molecule type" value="Genomic_DNA"/>
</dbReference>
<evidence type="ECO:0000256" key="2">
    <source>
        <dbReference type="ARBA" id="ARBA00022643"/>
    </source>
</evidence>
<dbReference type="GO" id="GO:0018633">
    <property type="term" value="F:dimethyl sulfide monooxygenase activity"/>
    <property type="evidence" value="ECO:0007669"/>
    <property type="project" value="UniProtKB-EC"/>
</dbReference>
<protein>
    <submittedName>
        <fullName evidence="8">Dimethyl-sulfide monooxygenase</fullName>
        <ecNumber evidence="8">1.14.13.131</ecNumber>
    </submittedName>
</protein>
<dbReference type="InterPro" id="IPR036661">
    <property type="entry name" value="Luciferase-like_sf"/>
</dbReference>
<evidence type="ECO:0000259" key="7">
    <source>
        <dbReference type="Pfam" id="PF00296"/>
    </source>
</evidence>
<feature type="binding site" evidence="6">
    <location>
        <position position="156"/>
    </location>
    <ligand>
        <name>FMN</name>
        <dbReference type="ChEBI" id="CHEBI:58210"/>
    </ligand>
</feature>
<feature type="binding site" evidence="6">
    <location>
        <position position="60"/>
    </location>
    <ligand>
        <name>FMN</name>
        <dbReference type="ChEBI" id="CHEBI:58210"/>
    </ligand>
</feature>
<gene>
    <name evidence="8" type="primary">dmoA</name>
    <name evidence="8" type="ORF">MET9862_03430</name>
</gene>
<reference evidence="8 9" key="1">
    <citation type="submission" date="2019-06" db="EMBL/GenBank/DDBJ databases">
        <authorList>
            <person name="Rodrigo-Torres L."/>
            <person name="Arahal R. D."/>
            <person name="Lucena T."/>
        </authorList>
    </citation>
    <scope>NUCLEOTIDE SEQUENCE [LARGE SCALE GENOMIC DNA]</scope>
    <source>
        <strain evidence="8 9">SB0023/3</strain>
    </source>
</reference>
<evidence type="ECO:0000256" key="6">
    <source>
        <dbReference type="PIRSR" id="PIRSR000337-1"/>
    </source>
</evidence>
<dbReference type="PANTHER" id="PTHR30011">
    <property type="entry name" value="ALKANESULFONATE MONOOXYGENASE-RELATED"/>
    <property type="match status" value="1"/>
</dbReference>
<accession>A0A509EHA2</accession>
<evidence type="ECO:0000256" key="1">
    <source>
        <dbReference type="ARBA" id="ARBA00022630"/>
    </source>
</evidence>
<keyword evidence="4 8" id="KW-0503">Monooxygenase</keyword>
<dbReference type="Proteomes" id="UP000410984">
    <property type="component" value="Unassembled WGS sequence"/>
</dbReference>
<organism evidence="8 9">
    <name type="scientific">Methylobacterium symbioticum</name>
    <dbReference type="NCBI Taxonomy" id="2584084"/>
    <lineage>
        <taxon>Bacteria</taxon>
        <taxon>Pseudomonadati</taxon>
        <taxon>Pseudomonadota</taxon>
        <taxon>Alphaproteobacteria</taxon>
        <taxon>Hyphomicrobiales</taxon>
        <taxon>Methylobacteriaceae</taxon>
        <taxon>Methylobacterium</taxon>
    </lineage>
</organism>
<dbReference type="InterPro" id="IPR051260">
    <property type="entry name" value="Diverse_substr_monoxygenases"/>
</dbReference>
<dbReference type="OrthoDB" id="9779442at2"/>
<keyword evidence="1 6" id="KW-0285">Flavoprotein</keyword>
<evidence type="ECO:0000313" key="8">
    <source>
        <dbReference type="EMBL" id="VUD72825.1"/>
    </source>
</evidence>
<comment type="similarity">
    <text evidence="5">Belongs to the NtaA/SnaA/DszA monooxygenase family.</text>
</comment>
<evidence type="ECO:0000256" key="5">
    <source>
        <dbReference type="ARBA" id="ARBA00033748"/>
    </source>
</evidence>
<feature type="binding site" evidence="6">
    <location>
        <position position="160"/>
    </location>
    <ligand>
        <name>FMN</name>
        <dbReference type="ChEBI" id="CHEBI:58210"/>
    </ligand>
</feature>
<dbReference type="InterPro" id="IPR016215">
    <property type="entry name" value="NTA_MOA"/>
</dbReference>
<dbReference type="AlphaFoldDB" id="A0A509EHA2"/>
<name>A0A509EHA2_9HYPH</name>
<sequence length="462" mass="50197">MSRHRELLLNAFQMAAPGHTWAGLWRHPRDASAAYNSLDYWVSLARTAERGLFDGVFLADVIGQYDVYGGSAETALARAAQAPNLDPFLLVPAMAQATHHLGFGVTANLTYEHPFTFTRRVSTLDQLTGGRVGWNIVTGYLESGARGMGLAEARAHDVRYEAGEDFLEAAYKLWEGSWEAGAVLRDAESGVFSDPARVHRVRHEGPYYRVDGRHLSEPSPQRSPVLYQAGTSSRGRLFAARHAEAIFLNGHSKAVAARAVRSIREAARAAGRDPRDIRMFLGATVIVAPTRAEALDLRDEYARYLDAQGQYALVSGWTGIDLAGLRPDEPLAYQATNAMQSLVENLTAPGERPFTLADFAEFGPRGARAPFIVGSPSEVADALIDWAEAADIDGFNLTRVVAPETLEAFVDLVVPELQARGAFKTAYREGTLREKLFPGAGPHLKASHPGAAYRVPGRSAAS</sequence>
<keyword evidence="2 6" id="KW-0288">FMN</keyword>
<keyword evidence="3 8" id="KW-0560">Oxidoreductase</keyword>
<dbReference type="Pfam" id="PF00296">
    <property type="entry name" value="Bac_luciferase"/>
    <property type="match status" value="1"/>
</dbReference>
<dbReference type="PANTHER" id="PTHR30011:SF16">
    <property type="entry name" value="C2H2 FINGER DOMAIN TRANSCRIPTION FACTOR (EUROFUNG)-RELATED"/>
    <property type="match status" value="1"/>
</dbReference>
<dbReference type="InterPro" id="IPR011251">
    <property type="entry name" value="Luciferase-like_dom"/>
</dbReference>
<proteinExistence type="inferred from homology"/>
<feature type="binding site" evidence="6">
    <location>
        <position position="232"/>
    </location>
    <ligand>
        <name>FMN</name>
        <dbReference type="ChEBI" id="CHEBI:58210"/>
    </ligand>
</feature>
<feature type="binding site" evidence="6">
    <location>
        <position position="106"/>
    </location>
    <ligand>
        <name>FMN</name>
        <dbReference type="ChEBI" id="CHEBI:58210"/>
    </ligand>
</feature>
<evidence type="ECO:0000313" key="9">
    <source>
        <dbReference type="Proteomes" id="UP000410984"/>
    </source>
</evidence>